<evidence type="ECO:0000313" key="2">
    <source>
        <dbReference type="EMBL" id="KAK7047684.1"/>
    </source>
</evidence>
<proteinExistence type="predicted"/>
<sequence>MADSFKPCQTLVQLTNFLTRPLLRAYPVTTVIHLQLALQRHFQAPSFFAGSAIQTPFTLLLSRNTLPPAPIFAASLTSGVQWSDWIRLLTCGINHDVCIFVMEGLIQAQVGTLQTVDGGAKIQGNTVTVWAASESGTVSTPMLGLDRSKTVAKLRAALDSVRSRSRGLGTLAHNVTSHKITTTPSIIFSPPTATLSVKSTPRVVVSTEDAGLSDSDSDLEDSDSDAGSVISSTSSRLSAFSSAESVTSIATSISSASSDKLEVPTISLISVMANSKDSSPSTPNTATPSTSSQSQSTSQQPAPSSSQNQQSTTNVKSTRSDGERLNVVVDHNKNDITRYTYAGGQTGVITGGVMLGPSSKSALTPPSSANSPVSPGRLSPFKGSGFSFPGAGGVGSGEMVTSAKSALVTRGKGSYNAGNGQLKGAKTHKRGSDSADWRTKAQ</sequence>
<dbReference type="EMBL" id="JAYKXP010000019">
    <property type="protein sequence ID" value="KAK7047684.1"/>
    <property type="molecule type" value="Genomic_DNA"/>
</dbReference>
<evidence type="ECO:0000256" key="1">
    <source>
        <dbReference type="SAM" id="MobiDB-lite"/>
    </source>
</evidence>
<feature type="compositionally biased region" description="Low complexity" evidence="1">
    <location>
        <begin position="278"/>
        <end position="313"/>
    </location>
</feature>
<feature type="compositionally biased region" description="Basic and acidic residues" evidence="1">
    <location>
        <begin position="430"/>
        <end position="442"/>
    </location>
</feature>
<organism evidence="2 3">
    <name type="scientific">Paramarasmius palmivorus</name>
    <dbReference type="NCBI Taxonomy" id="297713"/>
    <lineage>
        <taxon>Eukaryota</taxon>
        <taxon>Fungi</taxon>
        <taxon>Dikarya</taxon>
        <taxon>Basidiomycota</taxon>
        <taxon>Agaricomycotina</taxon>
        <taxon>Agaricomycetes</taxon>
        <taxon>Agaricomycetidae</taxon>
        <taxon>Agaricales</taxon>
        <taxon>Marasmiineae</taxon>
        <taxon>Marasmiaceae</taxon>
        <taxon>Paramarasmius</taxon>
    </lineage>
</organism>
<evidence type="ECO:0000313" key="3">
    <source>
        <dbReference type="Proteomes" id="UP001383192"/>
    </source>
</evidence>
<feature type="region of interest" description="Disordered" evidence="1">
    <location>
        <begin position="208"/>
        <end position="234"/>
    </location>
</feature>
<comment type="caution">
    <text evidence="2">The sequence shown here is derived from an EMBL/GenBank/DDBJ whole genome shotgun (WGS) entry which is preliminary data.</text>
</comment>
<feature type="region of interest" description="Disordered" evidence="1">
    <location>
        <begin position="411"/>
        <end position="442"/>
    </location>
</feature>
<feature type="compositionally biased region" description="Acidic residues" evidence="1">
    <location>
        <begin position="215"/>
        <end position="224"/>
    </location>
</feature>
<reference evidence="2 3" key="1">
    <citation type="submission" date="2024-01" db="EMBL/GenBank/DDBJ databases">
        <title>A draft genome for a cacao thread blight-causing isolate of Paramarasmius palmivorus.</title>
        <authorList>
            <person name="Baruah I.K."/>
            <person name="Bukari Y."/>
            <person name="Amoako-Attah I."/>
            <person name="Meinhardt L.W."/>
            <person name="Bailey B.A."/>
            <person name="Cohen S.P."/>
        </authorList>
    </citation>
    <scope>NUCLEOTIDE SEQUENCE [LARGE SCALE GENOMIC DNA]</scope>
    <source>
        <strain evidence="2 3">GH-12</strain>
    </source>
</reference>
<feature type="region of interest" description="Disordered" evidence="1">
    <location>
        <begin position="274"/>
        <end position="329"/>
    </location>
</feature>
<protein>
    <submittedName>
        <fullName evidence="2">Uncharacterized protein</fullName>
    </submittedName>
</protein>
<gene>
    <name evidence="2" type="ORF">VNI00_006452</name>
</gene>
<dbReference type="AlphaFoldDB" id="A0AAW0D8W3"/>
<feature type="compositionally biased region" description="Basic and acidic residues" evidence="1">
    <location>
        <begin position="318"/>
        <end position="329"/>
    </location>
</feature>
<accession>A0AAW0D8W3</accession>
<feature type="compositionally biased region" description="Low complexity" evidence="1">
    <location>
        <begin position="225"/>
        <end position="234"/>
    </location>
</feature>
<keyword evidence="3" id="KW-1185">Reference proteome</keyword>
<dbReference type="Proteomes" id="UP001383192">
    <property type="component" value="Unassembled WGS sequence"/>
</dbReference>
<name>A0AAW0D8W3_9AGAR</name>